<dbReference type="InterPro" id="IPR008207">
    <property type="entry name" value="Sig_transdc_His_kin_Hpt_dom"/>
</dbReference>
<sequence length="927" mass="103667">MAYSTTRSLWPIDLINFRQLLFLFFVLFLGTSIAEAGVQPLARRGTLDLRKVDLTDQTIELTGQWKWYWHQLRSPKQAESAAEYIDFPQQWSASTWQQQALPRQGFATYGLIILLPARHRPLSLKLPDQNTAYRLFVNGKELAHDGNPTTSAATTIPHWSTQLVSLPVSGDTLTLLLQLANYQHAKGGSTKAITIGESTKMASDLAIEQAMAVFMTGFVLMSGLFFLGLFAFSSMDRPMLYYGLFCLAYSYRLMGTDYYILHTLFPQIPWYISIRLEYGSLYLAIGLFVQYTQSLYPRDTHPVIIRAMAWLCFAFLGTVLLLPPMLFTHLMDAFLGLMVAYIGYAIYVYWMAFRRKRPGATYSLMSTGLLLTVFTLILIQYFGFVAPLQIELFAGYLGFFFLQSLVLAFRFTYALNEARYTEKQFLANMSHEIRTPLNAILGFSEMLEAAPLDKEQKESLHYIRTAGKNLLTIVNDILDIAKIEAGMLPLEIIPFSLGSLADSIRTMILPVATEKNLSLVVEIDPTLPAIVLGDPTRLTQILLNLLSNAVKFTQQGSVIARIVNVGETADSIRVRFSVQDTGIGMAPEVLPYIFERFRQANDFTTRYYGGTGLGLSIVKSLTEMQGGWVTVSSTLGQGSCFTLEIPYKPTANPQEPTVDLSVEPQLTATQNVRILVVEDNLINQKLAQQVLKRLGYTSQIVENGQEALDLLKVTNFDLILMDIQMPIMDGYTTTRYIRTTLQSSVPIIAMTAHALASEREQCLQAGMNDFIPKPFQLDELQRIMRKYTPSTLKATPAEPDKTAKRPVTSFALEPLLLSVDNDSAFAAEVLDLFLSQTSQELGQIKQAIAQNDNVTIARLVHTQKVPIRTFGLTQISQLIDTFEAQLAANNDPVQISSLIKQYVAAIEAELPAMQTALSNLQKDSVTD</sequence>
<gene>
    <name evidence="18" type="ORF">SAMN06269250_4221</name>
</gene>
<dbReference type="CDD" id="cd16922">
    <property type="entry name" value="HATPase_EvgS-ArcB-TorS-like"/>
    <property type="match status" value="1"/>
</dbReference>
<feature type="modified residue" description="4-aspartylphosphate" evidence="13">
    <location>
        <position position="722"/>
    </location>
</feature>
<dbReference type="Gene3D" id="1.10.287.130">
    <property type="match status" value="1"/>
</dbReference>
<dbReference type="PROSITE" id="PS50894">
    <property type="entry name" value="HPT"/>
    <property type="match status" value="1"/>
</dbReference>
<feature type="domain" description="Histidine kinase" evidence="15">
    <location>
        <begin position="428"/>
        <end position="649"/>
    </location>
</feature>
<dbReference type="InterPro" id="IPR011006">
    <property type="entry name" value="CheY-like_superfamily"/>
</dbReference>
<dbReference type="GO" id="GO:0000155">
    <property type="term" value="F:phosphorelay sensor kinase activity"/>
    <property type="evidence" value="ECO:0007669"/>
    <property type="project" value="InterPro"/>
</dbReference>
<dbReference type="RefSeq" id="WP_097128057.1">
    <property type="nucleotide sequence ID" value="NZ_OCNH01000003.1"/>
</dbReference>
<feature type="transmembrane region" description="Helical" evidence="14">
    <location>
        <begin position="303"/>
        <end position="327"/>
    </location>
</feature>
<dbReference type="SMART" id="SM00388">
    <property type="entry name" value="HisKA"/>
    <property type="match status" value="1"/>
</dbReference>
<dbReference type="GO" id="GO:0005886">
    <property type="term" value="C:plasma membrane"/>
    <property type="evidence" value="ECO:0007669"/>
    <property type="project" value="UniProtKB-SubCell"/>
</dbReference>
<dbReference type="GO" id="GO:0005524">
    <property type="term" value="F:ATP binding"/>
    <property type="evidence" value="ECO:0007669"/>
    <property type="project" value="UniProtKB-KW"/>
</dbReference>
<evidence type="ECO:0000259" key="17">
    <source>
        <dbReference type="PROSITE" id="PS50894"/>
    </source>
</evidence>
<dbReference type="EC" id="2.7.13.3" evidence="3"/>
<dbReference type="AlphaFoldDB" id="A0A286GCW6"/>
<keyword evidence="9 14" id="KW-1133">Transmembrane helix</keyword>
<keyword evidence="19" id="KW-1185">Reference proteome</keyword>
<feature type="domain" description="HPt" evidence="17">
    <location>
        <begin position="822"/>
        <end position="920"/>
    </location>
</feature>
<dbReference type="Gene3D" id="2.60.120.260">
    <property type="entry name" value="Galactose-binding domain-like"/>
    <property type="match status" value="1"/>
</dbReference>
<dbReference type="Pfam" id="PF07695">
    <property type="entry name" value="7TMR-DISM_7TM"/>
    <property type="match status" value="1"/>
</dbReference>
<feature type="transmembrane region" description="Helical" evidence="14">
    <location>
        <begin position="272"/>
        <end position="291"/>
    </location>
</feature>
<evidence type="ECO:0000256" key="13">
    <source>
        <dbReference type="PROSITE-ProRule" id="PRU00169"/>
    </source>
</evidence>
<comment type="subcellular location">
    <subcellularLocation>
        <location evidence="2">Cell membrane</location>
        <topology evidence="2">Multi-pass membrane protein</topology>
    </subcellularLocation>
</comment>
<feature type="transmembrane region" description="Helical" evidence="14">
    <location>
        <begin position="210"/>
        <end position="232"/>
    </location>
</feature>
<proteinExistence type="predicted"/>
<dbReference type="PRINTS" id="PR00344">
    <property type="entry name" value="BCTRLSENSOR"/>
</dbReference>
<evidence type="ECO:0000313" key="18">
    <source>
        <dbReference type="EMBL" id="SOD92844.1"/>
    </source>
</evidence>
<reference evidence="19" key="1">
    <citation type="submission" date="2017-09" db="EMBL/GenBank/DDBJ databases">
        <authorList>
            <person name="Varghese N."/>
            <person name="Submissions S."/>
        </authorList>
    </citation>
    <scope>NUCLEOTIDE SEQUENCE [LARGE SCALE GENOMIC DNA]</scope>
    <source>
        <strain evidence="19">DSM 29961</strain>
    </source>
</reference>
<dbReference type="PANTHER" id="PTHR45339">
    <property type="entry name" value="HYBRID SIGNAL TRANSDUCTION HISTIDINE KINASE J"/>
    <property type="match status" value="1"/>
</dbReference>
<dbReference type="Pfam" id="PF02518">
    <property type="entry name" value="HATPase_c"/>
    <property type="match status" value="1"/>
</dbReference>
<dbReference type="InterPro" id="IPR004358">
    <property type="entry name" value="Sig_transdc_His_kin-like_C"/>
</dbReference>
<dbReference type="SUPFAM" id="SSF52172">
    <property type="entry name" value="CheY-like"/>
    <property type="match status" value="1"/>
</dbReference>
<keyword evidence="4" id="KW-1003">Cell membrane</keyword>
<evidence type="ECO:0000256" key="2">
    <source>
        <dbReference type="ARBA" id="ARBA00004651"/>
    </source>
</evidence>
<dbReference type="InterPro" id="IPR036641">
    <property type="entry name" value="HPT_dom_sf"/>
</dbReference>
<comment type="catalytic activity">
    <reaction evidence="1">
        <text>ATP + protein L-histidine = ADP + protein N-phospho-L-histidine.</text>
        <dbReference type="EC" id="2.7.13.3"/>
    </reaction>
</comment>
<evidence type="ECO:0000256" key="14">
    <source>
        <dbReference type="SAM" id="Phobius"/>
    </source>
</evidence>
<dbReference type="CDD" id="cd17546">
    <property type="entry name" value="REC_hyHK_CKI1_RcsC-like"/>
    <property type="match status" value="1"/>
</dbReference>
<dbReference type="Gene3D" id="1.20.120.160">
    <property type="entry name" value="HPT domain"/>
    <property type="match status" value="1"/>
</dbReference>
<dbReference type="EMBL" id="OCNH01000003">
    <property type="protein sequence ID" value="SOD92844.1"/>
    <property type="molecule type" value="Genomic_DNA"/>
</dbReference>
<evidence type="ECO:0000256" key="5">
    <source>
        <dbReference type="ARBA" id="ARBA00022553"/>
    </source>
</evidence>
<evidence type="ECO:0000256" key="11">
    <source>
        <dbReference type="ARBA" id="ARBA00023136"/>
    </source>
</evidence>
<dbReference type="InterPro" id="IPR008979">
    <property type="entry name" value="Galactose-bd-like_sf"/>
</dbReference>
<evidence type="ECO:0000256" key="4">
    <source>
        <dbReference type="ARBA" id="ARBA00022475"/>
    </source>
</evidence>
<dbReference type="InterPro" id="IPR001789">
    <property type="entry name" value="Sig_transdc_resp-reg_receiver"/>
</dbReference>
<dbReference type="PROSITE" id="PS50110">
    <property type="entry name" value="RESPONSE_REGULATORY"/>
    <property type="match status" value="1"/>
</dbReference>
<dbReference type="InterPro" id="IPR036097">
    <property type="entry name" value="HisK_dim/P_sf"/>
</dbReference>
<dbReference type="Pfam" id="PF00072">
    <property type="entry name" value="Response_reg"/>
    <property type="match status" value="1"/>
</dbReference>
<organism evidence="18 19">
    <name type="scientific">Spirosoma fluviale</name>
    <dbReference type="NCBI Taxonomy" id="1597977"/>
    <lineage>
        <taxon>Bacteria</taxon>
        <taxon>Pseudomonadati</taxon>
        <taxon>Bacteroidota</taxon>
        <taxon>Cytophagia</taxon>
        <taxon>Cytophagales</taxon>
        <taxon>Cytophagaceae</taxon>
        <taxon>Spirosoma</taxon>
    </lineage>
</organism>
<evidence type="ECO:0000256" key="10">
    <source>
        <dbReference type="ARBA" id="ARBA00023012"/>
    </source>
</evidence>
<keyword evidence="10" id="KW-0902">Two-component regulatory system</keyword>
<dbReference type="SUPFAM" id="SSF49785">
    <property type="entry name" value="Galactose-binding domain-like"/>
    <property type="match status" value="1"/>
</dbReference>
<evidence type="ECO:0000259" key="16">
    <source>
        <dbReference type="PROSITE" id="PS50110"/>
    </source>
</evidence>
<dbReference type="SMART" id="SM00448">
    <property type="entry name" value="REC"/>
    <property type="match status" value="1"/>
</dbReference>
<dbReference type="Pfam" id="PF01627">
    <property type="entry name" value="Hpt"/>
    <property type="match status" value="1"/>
</dbReference>
<feature type="transmembrane region" description="Helical" evidence="14">
    <location>
        <begin position="333"/>
        <end position="352"/>
    </location>
</feature>
<feature type="transmembrane region" description="Helical" evidence="14">
    <location>
        <begin position="239"/>
        <end position="260"/>
    </location>
</feature>
<evidence type="ECO:0000256" key="8">
    <source>
        <dbReference type="ARBA" id="ARBA00022840"/>
    </source>
</evidence>
<feature type="transmembrane region" description="Helical" evidence="14">
    <location>
        <begin position="392"/>
        <end position="413"/>
    </location>
</feature>
<evidence type="ECO:0000259" key="15">
    <source>
        <dbReference type="PROSITE" id="PS50109"/>
    </source>
</evidence>
<evidence type="ECO:0000256" key="6">
    <source>
        <dbReference type="ARBA" id="ARBA00022692"/>
    </source>
</evidence>
<keyword evidence="18" id="KW-0808">Transferase</keyword>
<dbReference type="Gene3D" id="3.30.565.10">
    <property type="entry name" value="Histidine kinase-like ATPase, C-terminal domain"/>
    <property type="match status" value="1"/>
</dbReference>
<dbReference type="OrthoDB" id="9811889at2"/>
<name>A0A286GCW6_9BACT</name>
<evidence type="ECO:0000256" key="9">
    <source>
        <dbReference type="ARBA" id="ARBA00022989"/>
    </source>
</evidence>
<dbReference type="InterPro" id="IPR011623">
    <property type="entry name" value="7TMR_DISM_rcpt_extracell_dom1"/>
</dbReference>
<evidence type="ECO:0000256" key="3">
    <source>
        <dbReference type="ARBA" id="ARBA00012438"/>
    </source>
</evidence>
<dbReference type="InterPro" id="IPR005467">
    <property type="entry name" value="His_kinase_dom"/>
</dbReference>
<dbReference type="SUPFAM" id="SSF55874">
    <property type="entry name" value="ATPase domain of HSP90 chaperone/DNA topoisomerase II/histidine kinase"/>
    <property type="match status" value="1"/>
</dbReference>
<evidence type="ECO:0000256" key="7">
    <source>
        <dbReference type="ARBA" id="ARBA00022741"/>
    </source>
</evidence>
<dbReference type="CDD" id="cd00082">
    <property type="entry name" value="HisKA"/>
    <property type="match status" value="1"/>
</dbReference>
<protein>
    <recommendedName>
        <fullName evidence="3">histidine kinase</fullName>
        <ecNumber evidence="3">2.7.13.3</ecNumber>
    </recommendedName>
</protein>
<dbReference type="FunFam" id="3.30.565.10:FF:000010">
    <property type="entry name" value="Sensor histidine kinase RcsC"/>
    <property type="match status" value="1"/>
</dbReference>
<dbReference type="Proteomes" id="UP000219452">
    <property type="component" value="Unassembled WGS sequence"/>
</dbReference>
<evidence type="ECO:0000313" key="19">
    <source>
        <dbReference type="Proteomes" id="UP000219452"/>
    </source>
</evidence>
<dbReference type="PANTHER" id="PTHR45339:SF1">
    <property type="entry name" value="HYBRID SIGNAL TRANSDUCTION HISTIDINE KINASE J"/>
    <property type="match status" value="1"/>
</dbReference>
<keyword evidence="18" id="KW-0418">Kinase</keyword>
<dbReference type="InterPro" id="IPR003661">
    <property type="entry name" value="HisK_dim/P_dom"/>
</dbReference>
<dbReference type="PROSITE" id="PS50109">
    <property type="entry name" value="HIS_KIN"/>
    <property type="match status" value="1"/>
</dbReference>
<evidence type="ECO:0000256" key="12">
    <source>
        <dbReference type="PROSITE-ProRule" id="PRU00110"/>
    </source>
</evidence>
<keyword evidence="5 13" id="KW-0597">Phosphoprotein</keyword>
<feature type="domain" description="Response regulatory" evidence="16">
    <location>
        <begin position="673"/>
        <end position="788"/>
    </location>
</feature>
<dbReference type="SUPFAM" id="SSF47384">
    <property type="entry name" value="Homodimeric domain of signal transducing histidine kinase"/>
    <property type="match status" value="1"/>
</dbReference>
<keyword evidence="7" id="KW-0547">Nucleotide-binding</keyword>
<keyword evidence="11 14" id="KW-0472">Membrane</keyword>
<accession>A0A286GCW6</accession>
<dbReference type="Pfam" id="PF00512">
    <property type="entry name" value="HisKA"/>
    <property type="match status" value="1"/>
</dbReference>
<dbReference type="SUPFAM" id="SSF47226">
    <property type="entry name" value="Histidine-containing phosphotransfer domain, HPT domain"/>
    <property type="match status" value="1"/>
</dbReference>
<dbReference type="Gene3D" id="3.40.50.2300">
    <property type="match status" value="1"/>
</dbReference>
<feature type="transmembrane region" description="Helical" evidence="14">
    <location>
        <begin position="364"/>
        <end position="386"/>
    </location>
</feature>
<dbReference type="SMART" id="SM00387">
    <property type="entry name" value="HATPase_c"/>
    <property type="match status" value="1"/>
</dbReference>
<feature type="modified residue" description="Phosphohistidine" evidence="12">
    <location>
        <position position="861"/>
    </location>
</feature>
<keyword evidence="8" id="KW-0067">ATP-binding</keyword>
<dbReference type="InterPro" id="IPR003594">
    <property type="entry name" value="HATPase_dom"/>
</dbReference>
<keyword evidence="6 14" id="KW-0812">Transmembrane</keyword>
<evidence type="ECO:0000256" key="1">
    <source>
        <dbReference type="ARBA" id="ARBA00000085"/>
    </source>
</evidence>
<dbReference type="InterPro" id="IPR036890">
    <property type="entry name" value="HATPase_C_sf"/>
</dbReference>